<gene>
    <name evidence="3" type="primary">LOC115757498</name>
</gene>
<organism evidence="2 3">
    <name type="scientific">Rhodamnia argentea</name>
    <dbReference type="NCBI Taxonomy" id="178133"/>
    <lineage>
        <taxon>Eukaryota</taxon>
        <taxon>Viridiplantae</taxon>
        <taxon>Streptophyta</taxon>
        <taxon>Embryophyta</taxon>
        <taxon>Tracheophyta</taxon>
        <taxon>Spermatophyta</taxon>
        <taxon>Magnoliopsida</taxon>
        <taxon>eudicotyledons</taxon>
        <taxon>Gunneridae</taxon>
        <taxon>Pentapetalae</taxon>
        <taxon>rosids</taxon>
        <taxon>malvids</taxon>
        <taxon>Myrtales</taxon>
        <taxon>Myrtaceae</taxon>
        <taxon>Myrtoideae</taxon>
        <taxon>Myrteae</taxon>
        <taxon>Australasian group</taxon>
        <taxon>Rhodamnia</taxon>
    </lineage>
</organism>
<dbReference type="RefSeq" id="XP_030553610.2">
    <property type="nucleotide sequence ID" value="XM_030697750.2"/>
</dbReference>
<dbReference type="AlphaFoldDB" id="A0A8B8R2K3"/>
<feature type="region of interest" description="Disordered" evidence="1">
    <location>
        <begin position="85"/>
        <end position="163"/>
    </location>
</feature>
<dbReference type="KEGG" id="rarg:115757498"/>
<evidence type="ECO:0000313" key="2">
    <source>
        <dbReference type="Proteomes" id="UP000827889"/>
    </source>
</evidence>
<accession>A0A8B8R2K3</accession>
<proteinExistence type="predicted"/>
<evidence type="ECO:0000256" key="1">
    <source>
        <dbReference type="SAM" id="MobiDB-lite"/>
    </source>
</evidence>
<dbReference type="Proteomes" id="UP000827889">
    <property type="component" value="Chromosome 11"/>
</dbReference>
<feature type="compositionally biased region" description="Basic residues" evidence="1">
    <location>
        <begin position="106"/>
        <end position="118"/>
    </location>
</feature>
<dbReference type="GeneID" id="115757498"/>
<reference evidence="3" key="1">
    <citation type="submission" date="2025-08" db="UniProtKB">
        <authorList>
            <consortium name="RefSeq"/>
        </authorList>
    </citation>
    <scope>IDENTIFICATION</scope>
    <source>
        <tissue evidence="3">Leaf</tissue>
    </source>
</reference>
<protein>
    <submittedName>
        <fullName evidence="3">Extensin-like</fullName>
    </submittedName>
</protein>
<evidence type="ECO:0000313" key="3">
    <source>
        <dbReference type="RefSeq" id="XP_030553610.2"/>
    </source>
</evidence>
<keyword evidence="2" id="KW-1185">Reference proteome</keyword>
<feature type="compositionally biased region" description="Pro residues" evidence="1">
    <location>
        <begin position="119"/>
        <end position="134"/>
    </location>
</feature>
<name>A0A8B8R2K3_9MYRT</name>
<sequence>MSTLHICPEKKKKKIIENPSEFTTLLYKYHWLSSKFITQTQEINLGSPPPPPLSCLVTMALKFGLLLVAALLLVNATAMASGNTVSAESQKKGKAPPPAETPHHAPEKHHHHHHHHHAAPPPHHSMHAPPPHYSPPHGTVKISHAPPPHHHSEPPVSPTSTRVRGNVQRALQDPPPQEWVHERLHGLLRQGQVRPLRQILVQALGLCHPPWPKDQVPIRAQFHTHPSPYDC</sequence>